<feature type="compositionally biased region" description="Polar residues" evidence="1">
    <location>
        <begin position="17"/>
        <end position="31"/>
    </location>
</feature>
<feature type="region of interest" description="Disordered" evidence="1">
    <location>
        <begin position="1"/>
        <end position="61"/>
    </location>
</feature>
<evidence type="ECO:0000256" key="1">
    <source>
        <dbReference type="SAM" id="MobiDB-lite"/>
    </source>
</evidence>
<evidence type="ECO:0000259" key="2">
    <source>
        <dbReference type="PROSITE" id="PS50994"/>
    </source>
</evidence>
<dbReference type="Pfam" id="PF05380">
    <property type="entry name" value="Peptidase_A17"/>
    <property type="match status" value="1"/>
</dbReference>
<gene>
    <name evidence="3" type="ORF">Fcan01_08839</name>
</gene>
<dbReference type="PROSITE" id="PS50994">
    <property type="entry name" value="INTEGRASE"/>
    <property type="match status" value="1"/>
</dbReference>
<accession>A0A226EFV7</accession>
<dbReference type="InterPro" id="IPR043502">
    <property type="entry name" value="DNA/RNA_pol_sf"/>
</dbReference>
<dbReference type="Proteomes" id="UP000198287">
    <property type="component" value="Unassembled WGS sequence"/>
</dbReference>
<dbReference type="InterPro" id="IPR001584">
    <property type="entry name" value="Integrase_cat-core"/>
</dbReference>
<dbReference type="OMA" id="PTHENEP"/>
<dbReference type="GO" id="GO:0042575">
    <property type="term" value="C:DNA polymerase complex"/>
    <property type="evidence" value="ECO:0007669"/>
    <property type="project" value="UniProtKB-ARBA"/>
</dbReference>
<keyword evidence="4" id="KW-1185">Reference proteome</keyword>
<dbReference type="Pfam" id="PF17921">
    <property type="entry name" value="Integrase_H2C2"/>
    <property type="match status" value="1"/>
</dbReference>
<dbReference type="Gene3D" id="3.30.420.10">
    <property type="entry name" value="Ribonuclease H-like superfamily/Ribonuclease H"/>
    <property type="match status" value="1"/>
</dbReference>
<dbReference type="OrthoDB" id="6768582at2759"/>
<dbReference type="GO" id="GO:0003676">
    <property type="term" value="F:nucleic acid binding"/>
    <property type="evidence" value="ECO:0007669"/>
    <property type="project" value="InterPro"/>
</dbReference>
<protein>
    <submittedName>
        <fullName evidence="3">Pro-Pol polyprotein</fullName>
    </submittedName>
</protein>
<dbReference type="InterPro" id="IPR036397">
    <property type="entry name" value="RNaseH_sf"/>
</dbReference>
<organism evidence="3 4">
    <name type="scientific">Folsomia candida</name>
    <name type="common">Springtail</name>
    <dbReference type="NCBI Taxonomy" id="158441"/>
    <lineage>
        <taxon>Eukaryota</taxon>
        <taxon>Metazoa</taxon>
        <taxon>Ecdysozoa</taxon>
        <taxon>Arthropoda</taxon>
        <taxon>Hexapoda</taxon>
        <taxon>Collembola</taxon>
        <taxon>Entomobryomorpha</taxon>
        <taxon>Isotomoidea</taxon>
        <taxon>Isotomidae</taxon>
        <taxon>Proisotominae</taxon>
        <taxon>Folsomia</taxon>
    </lineage>
</organism>
<feature type="domain" description="Integrase catalytic" evidence="2">
    <location>
        <begin position="1024"/>
        <end position="1210"/>
    </location>
</feature>
<dbReference type="InterPro" id="IPR041588">
    <property type="entry name" value="Integrase_H2C2"/>
</dbReference>
<sequence>MKGDAYSAETHPITAGNARNSPTPQLTSDGTWSKKRELATDKARIPKPRETNESEEEEKEEEIQKIEQIQSSYNGGRIGYLVCPVVIESAKGPVDGFVVLDSLSSITTMSDATAEQLGLKGPAEPLSVKGINSTAKYPMSQKFKLHIHHKEDNASFPLQVKTMPKLDLPSQSLPQSVLSKYKHLQGLGIQPYDDVRPTLIIGMDHPHLHVHLEHRMGRSPNAPIAVRTKLGWMVIGNLNPYNKQHYSFLMREEDDLHHIVKDFMSNESFGTLPSNSKPRNKEDVRAQSILDSTLRRVQDGWEVGLLWREDDVTLPDSKPLALHRLMQMERKMDRDATFANQYVTRIEEYVGKGFARKLSPEETTQVTPKTNYLPHFMAYNPKKPKKRFVFDAAAKVRGKSLNDLLQGPDKMASLPGILLKFRQRPIGITADIEDMFHRVRVRKEDTQAQRFLWRALDRTREPDEYEMGVLIFGATCSPACAQEAKDRNAAEFQHQLPQAYDAIVKKHYVDALLDSTNTVEEAIQLQQQTCEVQLKGGFKLRNWLSNSVEVMASIPEDLRASSMKNLDMSDVQIERILGMFWKPDEDTFTFSMNFLKAHQSVLQGEKIPTKREVLALVMSLYDPLGFLSLFTVKAKLIIQRARKNNIGWDDPIPVSAQEHWNSWLTELKSISNFIIPRCYSPILTTSKQVQLHIFGDAGEEAYGAVAYLRISGEDEVTTTLVMAKSKVAPLKQLSIPRLELQAAVIGARIAKFITEELEVPLSKTIYWSDSSTVLHWIRAEGRRYQQFVGHRVGEIHELTSTQQWRWIPTHENEPNQPEPEEAKVELKKDQMLSIQELPPVIDVSRFSQWRRLIRSTAYALKFIRIVKKEEIRGPGMSVHDISKAEEWWRKKVQADSYSREVELVKANHVPPKSSRLHKIDLYIDPDGVMRVRGRLENATIPINVKQPVVLDAKHPYVRLLILHYHNICGHHGHERIGNEIRQQHFIPSLRAAVRSAQNHCQVCRLRRTKPQAPIMGQLPKFRVEGIHPFNQTGLDYFGPIEVIVKRGREKRYGALFTCLSTRAIHLEIAGSLSTDSCIMARRRFVARRGCPAVIHSDNGTNFHGTNNELKKAILELDQSKIEEECQSRSVKWIFLPPASPHFGGSWERMVRSVKIALGDTLTQKILNEEVLHTVLVEAEHTVNSHPLTHVPDDPSDPEALTPNHFLMGRTSNLQPLGHFSRDDLFGRRHWRMVQHLANHFWKRWVREYLPTLLQRDKWQQITRPVKEGDIVLEINPNLPRNSWPKGRVIKTFPGKDGIIRVVDIRLANGHIYKRPVAKLCVLDVQNSDEEKKTSQTPAPISCK</sequence>
<evidence type="ECO:0000313" key="4">
    <source>
        <dbReference type="Proteomes" id="UP000198287"/>
    </source>
</evidence>
<dbReference type="InterPro" id="IPR012337">
    <property type="entry name" value="RNaseH-like_sf"/>
</dbReference>
<dbReference type="EMBL" id="LNIX01000004">
    <property type="protein sequence ID" value="OXA56250.1"/>
    <property type="molecule type" value="Genomic_DNA"/>
</dbReference>
<comment type="caution">
    <text evidence="3">The sequence shown here is derived from an EMBL/GenBank/DDBJ whole genome shotgun (WGS) entry which is preliminary data.</text>
</comment>
<dbReference type="CDD" id="cd01644">
    <property type="entry name" value="RT_pepA17"/>
    <property type="match status" value="1"/>
</dbReference>
<dbReference type="SUPFAM" id="SSF56672">
    <property type="entry name" value="DNA/RNA polymerases"/>
    <property type="match status" value="1"/>
</dbReference>
<feature type="compositionally biased region" description="Basic and acidic residues" evidence="1">
    <location>
        <begin position="32"/>
        <end position="52"/>
    </location>
</feature>
<dbReference type="Gene3D" id="3.10.10.10">
    <property type="entry name" value="HIV Type 1 Reverse Transcriptase, subunit A, domain 1"/>
    <property type="match status" value="1"/>
</dbReference>
<name>A0A226EFV7_FOLCA</name>
<dbReference type="InterPro" id="IPR040676">
    <property type="entry name" value="DUF5641"/>
</dbReference>
<dbReference type="GO" id="GO:0071897">
    <property type="term" value="P:DNA biosynthetic process"/>
    <property type="evidence" value="ECO:0007669"/>
    <property type="project" value="UniProtKB-ARBA"/>
</dbReference>
<dbReference type="InterPro" id="IPR043128">
    <property type="entry name" value="Rev_trsase/Diguanyl_cyclase"/>
</dbReference>
<dbReference type="STRING" id="158441.A0A226EFV7"/>
<dbReference type="Gene3D" id="3.30.70.270">
    <property type="match status" value="1"/>
</dbReference>
<dbReference type="PANTHER" id="PTHR47331:SF1">
    <property type="entry name" value="GAG-LIKE PROTEIN"/>
    <property type="match status" value="1"/>
</dbReference>
<proteinExistence type="predicted"/>
<reference evidence="3 4" key="1">
    <citation type="submission" date="2015-12" db="EMBL/GenBank/DDBJ databases">
        <title>The genome of Folsomia candida.</title>
        <authorList>
            <person name="Faddeeva A."/>
            <person name="Derks M.F."/>
            <person name="Anvar Y."/>
            <person name="Smit S."/>
            <person name="Van Straalen N."/>
            <person name="Roelofs D."/>
        </authorList>
    </citation>
    <scope>NUCLEOTIDE SEQUENCE [LARGE SCALE GENOMIC DNA]</scope>
    <source>
        <strain evidence="3 4">VU population</strain>
        <tissue evidence="3">Whole body</tissue>
    </source>
</reference>
<evidence type="ECO:0000313" key="3">
    <source>
        <dbReference type="EMBL" id="OXA56250.1"/>
    </source>
</evidence>
<dbReference type="SUPFAM" id="SSF53098">
    <property type="entry name" value="Ribonuclease H-like"/>
    <property type="match status" value="1"/>
</dbReference>
<dbReference type="Pfam" id="PF18701">
    <property type="entry name" value="DUF5641"/>
    <property type="match status" value="1"/>
</dbReference>
<dbReference type="GO" id="GO:0015074">
    <property type="term" value="P:DNA integration"/>
    <property type="evidence" value="ECO:0007669"/>
    <property type="project" value="InterPro"/>
</dbReference>
<dbReference type="PANTHER" id="PTHR47331">
    <property type="entry name" value="PHD-TYPE DOMAIN-CONTAINING PROTEIN"/>
    <property type="match status" value="1"/>
</dbReference>
<dbReference type="InterPro" id="IPR008042">
    <property type="entry name" value="Retrotrans_Pao"/>
</dbReference>